<dbReference type="PANTHER" id="PTHR48098:SF6">
    <property type="entry name" value="FERRI-BACILLIBACTIN ESTERASE BESA"/>
    <property type="match status" value="1"/>
</dbReference>
<name>A0A0X8FK33_9LACT</name>
<dbReference type="Pfam" id="PF00756">
    <property type="entry name" value="Esterase"/>
    <property type="match status" value="1"/>
</dbReference>
<dbReference type="OrthoDB" id="9784036at2"/>
<dbReference type="STRING" id="128944.AWM75_01635"/>
<keyword evidence="2" id="KW-1185">Reference proteome</keyword>
<organism evidence="1 2">
    <name type="scientific">Aerococcus urinaehominis</name>
    <dbReference type="NCBI Taxonomy" id="128944"/>
    <lineage>
        <taxon>Bacteria</taxon>
        <taxon>Bacillati</taxon>
        <taxon>Bacillota</taxon>
        <taxon>Bacilli</taxon>
        <taxon>Lactobacillales</taxon>
        <taxon>Aerococcaceae</taxon>
        <taxon>Aerococcus</taxon>
    </lineage>
</organism>
<dbReference type="Gene3D" id="3.40.50.1820">
    <property type="entry name" value="alpha/beta hydrolase"/>
    <property type="match status" value="1"/>
</dbReference>
<proteinExistence type="predicted"/>
<sequence length="276" mass="32259">MARDSSYYYLKMETHYLENPYYQDKRRVRVLLPKDYYQSDRHYPVLYMHDGQNVFYSKEAFIGHSWKIIPLIKRNPDLPQMIVVGIDNHPNRMDEYAPWPASGYHDPNVADLGGDGKLYGEWIVNQVKPFIDNHYRSLADRRHTMMAGSSMGGLITAYMGSAYPHIFGNIGVFSLASWFSENDFLDFIQSHPLYADNKVYIQVGTNEDDISDQAFVGQHVSQAYIDASLSYYQALIKSGCSLNQIDLNIFVDETHNEYYWAKHFPEFMRFIWQDHK</sequence>
<evidence type="ECO:0000313" key="1">
    <source>
        <dbReference type="EMBL" id="AMB98773.1"/>
    </source>
</evidence>
<evidence type="ECO:0000313" key="2">
    <source>
        <dbReference type="Proteomes" id="UP000062260"/>
    </source>
</evidence>
<dbReference type="InterPro" id="IPR029058">
    <property type="entry name" value="AB_hydrolase_fold"/>
</dbReference>
<dbReference type="Proteomes" id="UP000062260">
    <property type="component" value="Chromosome"/>
</dbReference>
<dbReference type="PANTHER" id="PTHR48098">
    <property type="entry name" value="ENTEROCHELIN ESTERASE-RELATED"/>
    <property type="match status" value="1"/>
</dbReference>
<reference evidence="2" key="2">
    <citation type="submission" date="2016-01" db="EMBL/GenBank/DDBJ databases">
        <title>Six Aerococcus type strain genome sequencing and assembly using PacBio and Illumina Hiseq.</title>
        <authorList>
            <person name="Carkaci D."/>
            <person name="Dargis R."/>
            <person name="Nielsen X.C."/>
            <person name="Skovgaard O."/>
            <person name="Fuursted K."/>
            <person name="Christensen J.J."/>
        </authorList>
    </citation>
    <scope>NUCLEOTIDE SEQUENCE [LARGE SCALE GENOMIC DNA]</scope>
    <source>
        <strain evidence="2">CCUG42038B</strain>
    </source>
</reference>
<reference evidence="1 2" key="1">
    <citation type="journal article" date="2016" name="Genome Announc.">
        <title>Complete Genome Sequences of Aerococcus christensenii CCUG 28831T, Aerococcus sanguinicola CCUG 43001T, Aerococcus urinae CCUG 36881T, Aerococcus urinaeequi CCUG 28094T, Aerococcus urinaehominis CCUG 42038 BT, and Aerococcus viridans CCUG 4311T.</title>
        <authorList>
            <person name="Carkaci D."/>
            <person name="Dargis R."/>
            <person name="Nielsen X.C."/>
            <person name="Skovgaard O."/>
            <person name="Fuursted K."/>
            <person name="Christensen J.J."/>
        </authorList>
    </citation>
    <scope>NUCLEOTIDE SEQUENCE [LARGE SCALE GENOMIC DNA]</scope>
    <source>
        <strain evidence="1 2">CCUG42038B</strain>
    </source>
</reference>
<protein>
    <submittedName>
        <fullName evidence="1">Esterase</fullName>
    </submittedName>
</protein>
<dbReference type="EMBL" id="CP014163">
    <property type="protein sequence ID" value="AMB98773.1"/>
    <property type="molecule type" value="Genomic_DNA"/>
</dbReference>
<dbReference type="RefSeq" id="WP_067977460.1">
    <property type="nucleotide sequence ID" value="NZ_CP014163.1"/>
</dbReference>
<dbReference type="InterPro" id="IPR050583">
    <property type="entry name" value="Mycobacterial_A85_antigen"/>
</dbReference>
<accession>A0A0X8FK33</accession>
<dbReference type="SUPFAM" id="SSF53474">
    <property type="entry name" value="alpha/beta-Hydrolases"/>
    <property type="match status" value="1"/>
</dbReference>
<dbReference type="InterPro" id="IPR000801">
    <property type="entry name" value="Esterase-like"/>
</dbReference>
<dbReference type="KEGG" id="auh:AWM75_01635"/>
<dbReference type="AlphaFoldDB" id="A0A0X8FK33"/>
<gene>
    <name evidence="1" type="ORF">AWM75_01635</name>
</gene>